<dbReference type="InterPro" id="IPR025654">
    <property type="entry name" value="PEX2/10"/>
</dbReference>
<dbReference type="STRING" id="1522189.A0A316W3H8"/>
<evidence type="ECO:0000259" key="22">
    <source>
        <dbReference type="PROSITE" id="PS50089"/>
    </source>
</evidence>
<evidence type="ECO:0000256" key="17">
    <source>
        <dbReference type="ARBA" id="ARBA00023140"/>
    </source>
</evidence>
<evidence type="ECO:0000256" key="2">
    <source>
        <dbReference type="ARBA" id="ARBA00004585"/>
    </source>
</evidence>
<evidence type="ECO:0000256" key="3">
    <source>
        <dbReference type="ARBA" id="ARBA00004906"/>
    </source>
</evidence>
<dbReference type="PROSITE" id="PS00518">
    <property type="entry name" value="ZF_RING_1"/>
    <property type="match status" value="1"/>
</dbReference>
<dbReference type="GO" id="GO:0061630">
    <property type="term" value="F:ubiquitin protein ligase activity"/>
    <property type="evidence" value="ECO:0007669"/>
    <property type="project" value="UniProtKB-EC"/>
</dbReference>
<evidence type="ECO:0000256" key="6">
    <source>
        <dbReference type="ARBA" id="ARBA00022448"/>
    </source>
</evidence>
<dbReference type="SMART" id="SM00184">
    <property type="entry name" value="RING"/>
    <property type="match status" value="1"/>
</dbReference>
<evidence type="ECO:0000256" key="18">
    <source>
        <dbReference type="ARBA" id="ARBA00041230"/>
    </source>
</evidence>
<dbReference type="InterPro" id="IPR006845">
    <property type="entry name" value="Pex_N"/>
</dbReference>
<evidence type="ECO:0000256" key="19">
    <source>
        <dbReference type="PROSITE-ProRule" id="PRU00175"/>
    </source>
</evidence>
<evidence type="ECO:0000256" key="16">
    <source>
        <dbReference type="ARBA" id="ARBA00023136"/>
    </source>
</evidence>
<dbReference type="InterPro" id="IPR017907">
    <property type="entry name" value="Znf_RING_CS"/>
</dbReference>
<dbReference type="GeneID" id="37035562"/>
<comment type="catalytic activity">
    <reaction evidence="1">
        <text>S-ubiquitinyl-[E2 ubiquitin-conjugating enzyme]-L-cysteine + [acceptor protein]-L-lysine = [E2 ubiquitin-conjugating enzyme]-L-cysteine + N(6)-ubiquitinyl-[acceptor protein]-L-lysine.</text>
        <dbReference type="EC" id="2.3.2.27"/>
    </reaction>
</comment>
<keyword evidence="15 21" id="KW-1133">Transmembrane helix</keyword>
<evidence type="ECO:0000256" key="15">
    <source>
        <dbReference type="ARBA" id="ARBA00022989"/>
    </source>
</evidence>
<dbReference type="GO" id="GO:0016562">
    <property type="term" value="P:protein import into peroxisome matrix, receptor recycling"/>
    <property type="evidence" value="ECO:0007669"/>
    <property type="project" value="UniProtKB-ARBA"/>
</dbReference>
<accession>A0A316W3H8</accession>
<protein>
    <recommendedName>
        <fullName evidence="5">RING-type E3 ubiquitin transferase</fullName>
        <ecNumber evidence="5">2.3.2.27</ecNumber>
    </recommendedName>
    <alternativeName>
        <fullName evidence="18">Peroxin-10</fullName>
    </alternativeName>
</protein>
<dbReference type="PROSITE" id="PS50089">
    <property type="entry name" value="ZF_RING_2"/>
    <property type="match status" value="1"/>
</dbReference>
<evidence type="ECO:0000313" key="24">
    <source>
        <dbReference type="Proteomes" id="UP000245783"/>
    </source>
</evidence>
<evidence type="ECO:0000256" key="11">
    <source>
        <dbReference type="ARBA" id="ARBA00022771"/>
    </source>
</evidence>
<evidence type="ECO:0000256" key="5">
    <source>
        <dbReference type="ARBA" id="ARBA00012483"/>
    </source>
</evidence>
<evidence type="ECO:0000313" key="23">
    <source>
        <dbReference type="EMBL" id="PWN43333.1"/>
    </source>
</evidence>
<feature type="domain" description="RING-type" evidence="22">
    <location>
        <begin position="427"/>
        <end position="469"/>
    </location>
</feature>
<evidence type="ECO:0000256" key="14">
    <source>
        <dbReference type="ARBA" id="ARBA00022927"/>
    </source>
</evidence>
<feature type="region of interest" description="Disordered" evidence="20">
    <location>
        <begin position="279"/>
        <end position="307"/>
    </location>
</feature>
<dbReference type="PANTHER" id="PTHR23350">
    <property type="entry name" value="PEROXISOME ASSEMBLY PROTEIN 10"/>
    <property type="match status" value="1"/>
</dbReference>
<dbReference type="GO" id="GO:0005778">
    <property type="term" value="C:peroxisomal membrane"/>
    <property type="evidence" value="ECO:0007669"/>
    <property type="project" value="UniProtKB-SubCell"/>
</dbReference>
<dbReference type="InterPro" id="IPR013083">
    <property type="entry name" value="Znf_RING/FYVE/PHD"/>
</dbReference>
<evidence type="ECO:0000256" key="7">
    <source>
        <dbReference type="ARBA" id="ARBA00022593"/>
    </source>
</evidence>
<comment type="similarity">
    <text evidence="4">Belongs to the pex2/pex10/pex12 family.</text>
</comment>
<keyword evidence="16 21" id="KW-0472">Membrane</keyword>
<keyword evidence="7" id="KW-0962">Peroxisome biogenesis</keyword>
<dbReference type="OrthoDB" id="6270329at2759"/>
<dbReference type="Pfam" id="PF13639">
    <property type="entry name" value="zf-RING_2"/>
    <property type="match status" value="1"/>
</dbReference>
<keyword evidence="14" id="KW-0653">Protein transport</keyword>
<evidence type="ECO:0000256" key="21">
    <source>
        <dbReference type="SAM" id="Phobius"/>
    </source>
</evidence>
<sequence>MSDDSNEAASSSSLSPTHAAASPSAVRPSNSYRPRAHLSFPQAAQPHLVRAAQKDLYYLSTLQSQFHEVARGILGSRTLHTHSDLIAAGAKLSYFVVATMGGAQTLGEEYVNAVLAGPNGKVVTRKRRLLFISLHILLPLLSVQIYTFLSQLLARLRAQRQAALHRARLRAQATRSRSAPLPSLTDRAISLASKSLPTDGLQKTKDWFAWIASAHLAIFYITGKYHSVGQRVAKVQYISTIPRRPGSRPPSYEVLGVLLGIQIGVKSLMSLLKWRRERREASSRSGHQGAHGGGDGASSSSSAAGTTTNDQLVRLDETSWSHASVPAKRTDISIQAGGAAVVLPLGSASGAEGQGEEEEDAQVGDAQADEPRGASVPLVYPDPDALPSASSLGLASSADRSTLEALRAAARGKAAELESVSQGIRRCTLCMESRAPQKGSSAVTECGHVFCWVCILGWLREKPECPLCRQHLNPSHVLPIYNF</sequence>
<dbReference type="Proteomes" id="UP000245783">
    <property type="component" value="Unassembled WGS sequence"/>
</dbReference>
<name>A0A316W3H8_9BASI</name>
<dbReference type="AlphaFoldDB" id="A0A316W3H8"/>
<evidence type="ECO:0000256" key="13">
    <source>
        <dbReference type="ARBA" id="ARBA00022833"/>
    </source>
</evidence>
<keyword evidence="13" id="KW-0862">Zinc</keyword>
<dbReference type="EMBL" id="KZ819371">
    <property type="protein sequence ID" value="PWN43333.1"/>
    <property type="molecule type" value="Genomic_DNA"/>
</dbReference>
<keyword evidence="24" id="KW-1185">Reference proteome</keyword>
<dbReference type="InParanoid" id="A0A316W3H8"/>
<keyword evidence="8" id="KW-0808">Transferase</keyword>
<evidence type="ECO:0000256" key="20">
    <source>
        <dbReference type="SAM" id="MobiDB-lite"/>
    </source>
</evidence>
<keyword evidence="17" id="KW-0576">Peroxisome</keyword>
<dbReference type="InterPro" id="IPR001841">
    <property type="entry name" value="Znf_RING"/>
</dbReference>
<dbReference type="CDD" id="cd16527">
    <property type="entry name" value="RING-HC_PEX10"/>
    <property type="match status" value="1"/>
</dbReference>
<feature type="compositionally biased region" description="Low complexity" evidence="20">
    <location>
        <begin position="7"/>
        <end position="25"/>
    </location>
</feature>
<proteinExistence type="inferred from homology"/>
<keyword evidence="11 19" id="KW-0863">Zinc-finger</keyword>
<dbReference type="GO" id="GO:0016567">
    <property type="term" value="P:protein ubiquitination"/>
    <property type="evidence" value="ECO:0007669"/>
    <property type="project" value="UniProtKB-ARBA"/>
</dbReference>
<evidence type="ECO:0000256" key="12">
    <source>
        <dbReference type="ARBA" id="ARBA00022786"/>
    </source>
</evidence>
<feature type="region of interest" description="Disordered" evidence="20">
    <location>
        <begin position="1"/>
        <end position="33"/>
    </location>
</feature>
<dbReference type="EC" id="2.3.2.27" evidence="5"/>
<keyword evidence="6" id="KW-0813">Transport</keyword>
<keyword evidence="9 21" id="KW-0812">Transmembrane</keyword>
<evidence type="ECO:0000256" key="10">
    <source>
        <dbReference type="ARBA" id="ARBA00022723"/>
    </source>
</evidence>
<evidence type="ECO:0000256" key="4">
    <source>
        <dbReference type="ARBA" id="ARBA00008704"/>
    </source>
</evidence>
<dbReference type="PANTHER" id="PTHR23350:SF0">
    <property type="entry name" value="PEROXISOME BIOGENESIS FACTOR 10"/>
    <property type="match status" value="1"/>
</dbReference>
<comment type="pathway">
    <text evidence="3">Protein modification; protein ubiquitination.</text>
</comment>
<evidence type="ECO:0000256" key="8">
    <source>
        <dbReference type="ARBA" id="ARBA00022679"/>
    </source>
</evidence>
<keyword evidence="12" id="KW-0833">Ubl conjugation pathway</keyword>
<organism evidence="23 24">
    <name type="scientific">Ceraceosorus guamensis</name>
    <dbReference type="NCBI Taxonomy" id="1522189"/>
    <lineage>
        <taxon>Eukaryota</taxon>
        <taxon>Fungi</taxon>
        <taxon>Dikarya</taxon>
        <taxon>Basidiomycota</taxon>
        <taxon>Ustilaginomycotina</taxon>
        <taxon>Exobasidiomycetes</taxon>
        <taxon>Ceraceosorales</taxon>
        <taxon>Ceraceosoraceae</taxon>
        <taxon>Ceraceosorus</taxon>
    </lineage>
</organism>
<evidence type="ECO:0000256" key="9">
    <source>
        <dbReference type="ARBA" id="ARBA00022692"/>
    </source>
</evidence>
<feature type="transmembrane region" description="Helical" evidence="21">
    <location>
        <begin position="129"/>
        <end position="149"/>
    </location>
</feature>
<dbReference type="RefSeq" id="XP_025370493.1">
    <property type="nucleotide sequence ID" value="XM_025513692.1"/>
</dbReference>
<reference evidence="23 24" key="1">
    <citation type="journal article" date="2018" name="Mol. Biol. Evol.">
        <title>Broad Genomic Sampling Reveals a Smut Pathogenic Ancestry of the Fungal Clade Ustilaginomycotina.</title>
        <authorList>
            <person name="Kijpornyongpan T."/>
            <person name="Mondo S.J."/>
            <person name="Barry K."/>
            <person name="Sandor L."/>
            <person name="Lee J."/>
            <person name="Lipzen A."/>
            <person name="Pangilinan J."/>
            <person name="LaButti K."/>
            <person name="Hainaut M."/>
            <person name="Henrissat B."/>
            <person name="Grigoriev I.V."/>
            <person name="Spatafora J.W."/>
            <person name="Aime M.C."/>
        </authorList>
    </citation>
    <scope>NUCLEOTIDE SEQUENCE [LARGE SCALE GENOMIC DNA]</scope>
    <source>
        <strain evidence="23 24">MCA 4658</strain>
    </source>
</reference>
<gene>
    <name evidence="23" type="ORF">IE81DRAFT_322630</name>
</gene>
<dbReference type="Gene3D" id="3.30.40.10">
    <property type="entry name" value="Zinc/RING finger domain, C3HC4 (zinc finger)"/>
    <property type="match status" value="1"/>
</dbReference>
<evidence type="ECO:0000256" key="1">
    <source>
        <dbReference type="ARBA" id="ARBA00000900"/>
    </source>
</evidence>
<feature type="region of interest" description="Disordered" evidence="20">
    <location>
        <begin position="348"/>
        <end position="375"/>
    </location>
</feature>
<comment type="subcellular location">
    <subcellularLocation>
        <location evidence="2">Peroxisome membrane</location>
        <topology evidence="2">Multi-pass membrane protein</topology>
    </subcellularLocation>
</comment>
<dbReference type="SUPFAM" id="SSF57850">
    <property type="entry name" value="RING/U-box"/>
    <property type="match status" value="1"/>
</dbReference>
<dbReference type="GO" id="GO:0008270">
    <property type="term" value="F:zinc ion binding"/>
    <property type="evidence" value="ECO:0007669"/>
    <property type="project" value="UniProtKB-KW"/>
</dbReference>
<keyword evidence="10" id="KW-0479">Metal-binding</keyword>
<dbReference type="Pfam" id="PF04757">
    <property type="entry name" value="Pex2_Pex12"/>
    <property type="match status" value="1"/>
</dbReference>